<feature type="compositionally biased region" description="Basic and acidic residues" evidence="1">
    <location>
        <begin position="40"/>
        <end position="52"/>
    </location>
</feature>
<name>W9EET0_9LACO</name>
<keyword evidence="3" id="KW-1185">Reference proteome</keyword>
<protein>
    <submittedName>
        <fullName evidence="2">Uncharacterized protein</fullName>
    </submittedName>
</protein>
<dbReference type="EMBL" id="ALXG01000022">
    <property type="protein sequence ID" value="ETO40587.1"/>
    <property type="molecule type" value="Genomic_DNA"/>
</dbReference>
<gene>
    <name evidence="2" type="ORF">B808_489</name>
</gene>
<proteinExistence type="predicted"/>
<dbReference type="PATRIC" id="fig|1221538.3.peg.495"/>
<evidence type="ECO:0000313" key="2">
    <source>
        <dbReference type="EMBL" id="ETO40587.1"/>
    </source>
</evidence>
<comment type="caution">
    <text evidence="2">The sequence shown here is derived from an EMBL/GenBank/DDBJ whole genome shotgun (WGS) entry which is preliminary data.</text>
</comment>
<organism evidence="2 3">
    <name type="scientific">Fructilactobacillus florum 8D</name>
    <dbReference type="NCBI Taxonomy" id="1221538"/>
    <lineage>
        <taxon>Bacteria</taxon>
        <taxon>Bacillati</taxon>
        <taxon>Bacillota</taxon>
        <taxon>Bacilli</taxon>
        <taxon>Lactobacillales</taxon>
        <taxon>Lactobacillaceae</taxon>
        <taxon>Fructilactobacillus</taxon>
    </lineage>
</organism>
<dbReference type="AlphaFoldDB" id="W9EET0"/>
<accession>W9EET0</accession>
<dbReference type="Proteomes" id="UP000019474">
    <property type="component" value="Unassembled WGS sequence"/>
</dbReference>
<sequence length="52" mass="5960">MQSIRGAILTDKHRQIIEQYTVGAEQLENGLFEQMTPESEQSKKDDHANQSK</sequence>
<reference evidence="2 3" key="1">
    <citation type="submission" date="2012-08" db="EMBL/GenBank/DDBJ databases">
        <title>Genome sequencing of Lactobacillus florum 8D.</title>
        <authorList>
            <person name="Kim E.B."/>
            <person name="Marco M.L."/>
        </authorList>
    </citation>
    <scope>NUCLEOTIDE SEQUENCE [LARGE SCALE GENOMIC DNA]</scope>
    <source>
        <strain evidence="2 3">8D</strain>
    </source>
</reference>
<evidence type="ECO:0000313" key="3">
    <source>
        <dbReference type="Proteomes" id="UP000019474"/>
    </source>
</evidence>
<feature type="region of interest" description="Disordered" evidence="1">
    <location>
        <begin position="30"/>
        <end position="52"/>
    </location>
</feature>
<evidence type="ECO:0000256" key="1">
    <source>
        <dbReference type="SAM" id="MobiDB-lite"/>
    </source>
</evidence>